<evidence type="ECO:0000256" key="7">
    <source>
        <dbReference type="ARBA" id="ARBA00023004"/>
    </source>
</evidence>
<proteinExistence type="inferred from homology"/>
<protein>
    <submittedName>
        <fullName evidence="12">Fe-S cluster assembly protein HesB</fullName>
    </submittedName>
</protein>
<evidence type="ECO:0000259" key="11">
    <source>
        <dbReference type="SMART" id="SM00478"/>
    </source>
</evidence>
<evidence type="ECO:0000256" key="4">
    <source>
        <dbReference type="ARBA" id="ARBA00022723"/>
    </source>
</evidence>
<dbReference type="OrthoDB" id="9802365at2"/>
<dbReference type="PANTHER" id="PTHR42944">
    <property type="entry name" value="ADENINE DNA GLYCOSYLASE"/>
    <property type="match status" value="1"/>
</dbReference>
<dbReference type="PANTHER" id="PTHR42944:SF1">
    <property type="entry name" value="ADENINE DNA GLYCOSYLASE"/>
    <property type="match status" value="1"/>
</dbReference>
<evidence type="ECO:0000256" key="1">
    <source>
        <dbReference type="ARBA" id="ARBA00001966"/>
    </source>
</evidence>
<evidence type="ECO:0000256" key="9">
    <source>
        <dbReference type="ARBA" id="ARBA00023204"/>
    </source>
</evidence>
<dbReference type="SUPFAM" id="SSF48150">
    <property type="entry name" value="DNA-glycosylase"/>
    <property type="match status" value="1"/>
</dbReference>
<evidence type="ECO:0000256" key="6">
    <source>
        <dbReference type="ARBA" id="ARBA00022801"/>
    </source>
</evidence>
<dbReference type="GO" id="GO:0046872">
    <property type="term" value="F:metal ion binding"/>
    <property type="evidence" value="ECO:0007669"/>
    <property type="project" value="UniProtKB-KW"/>
</dbReference>
<dbReference type="GO" id="GO:0006284">
    <property type="term" value="P:base-excision repair"/>
    <property type="evidence" value="ECO:0007669"/>
    <property type="project" value="InterPro"/>
</dbReference>
<keyword evidence="6" id="KW-0378">Hydrolase</keyword>
<evidence type="ECO:0000256" key="10">
    <source>
        <dbReference type="ARBA" id="ARBA00023295"/>
    </source>
</evidence>
<evidence type="ECO:0000313" key="13">
    <source>
        <dbReference type="Proteomes" id="UP000246278"/>
    </source>
</evidence>
<feature type="domain" description="HhH-GPD" evidence="11">
    <location>
        <begin position="43"/>
        <end position="190"/>
    </location>
</feature>
<keyword evidence="9" id="KW-0234">DNA repair</keyword>
<dbReference type="GO" id="GO:0006298">
    <property type="term" value="P:mismatch repair"/>
    <property type="evidence" value="ECO:0007669"/>
    <property type="project" value="TreeGrafter"/>
</dbReference>
<comment type="caution">
    <text evidence="12">The sequence shown here is derived from an EMBL/GenBank/DDBJ whole genome shotgun (WGS) entry which is preliminary data.</text>
</comment>
<dbReference type="EMBL" id="PDNZ01000001">
    <property type="protein sequence ID" value="PWW83018.1"/>
    <property type="molecule type" value="Genomic_DNA"/>
</dbReference>
<dbReference type="RefSeq" id="WP_110021902.1">
    <property type="nucleotide sequence ID" value="NZ_PDNZ01000001.1"/>
</dbReference>
<comment type="function">
    <text evidence="2">Adenine glycosylase active on G-A mispairs. MutY also corrects error-prone DNA synthesis past GO lesions which are due to the oxidatively damaged form of guanine: 7,8-dihydro-8-oxoguanine (8-oxo-dGTP).</text>
</comment>
<reference evidence="13" key="1">
    <citation type="submission" date="2017-10" db="EMBL/GenBank/DDBJ databases">
        <authorList>
            <person name="Gaisin V.A."/>
            <person name="Rysina M.S."/>
            <person name="Grouzdev D.S."/>
        </authorList>
    </citation>
    <scope>NUCLEOTIDE SEQUENCE [LARGE SCALE GENOMIC DNA]</scope>
    <source>
        <strain evidence="13">V1</strain>
    </source>
</reference>
<comment type="cofactor">
    <cofactor evidence="1">
        <name>[4Fe-4S] cluster</name>
        <dbReference type="ChEBI" id="CHEBI:49883"/>
    </cofactor>
</comment>
<name>A0A317T9A9_9CHLB</name>
<evidence type="ECO:0000256" key="2">
    <source>
        <dbReference type="ARBA" id="ARBA00002933"/>
    </source>
</evidence>
<sequence length="271" mass="30558">MELEQEKIGGLQEKVFSFYKSNKRTFPWRETTDRYAVLVSEVMLQQTQAERVVEKYLTWLERFPDIPSLAGASLKEVLSYWSGLGYNARGQRLHRCAKVIVSQYAGVVPSEPEKLIDLPGIGIYTSRSIPIFADNLDIATVDTNIRRILIHELGLSESSGAAEFLSVAEAVLPQGRSRDWHNALMDYGALYLTGKKTGIRPLTRQSKFKGSTRWYRGRIVKDLVGVKAMQLEELIERYGKKVVGVLEQLEAEGLVERSLVGESGACYRIPE</sequence>
<comment type="similarity">
    <text evidence="3">Belongs to the Nth/MutY family.</text>
</comment>
<evidence type="ECO:0000313" key="12">
    <source>
        <dbReference type="EMBL" id="PWW83018.1"/>
    </source>
</evidence>
<keyword evidence="10" id="KW-0326">Glycosidase</keyword>
<evidence type="ECO:0000256" key="3">
    <source>
        <dbReference type="ARBA" id="ARBA00008343"/>
    </source>
</evidence>
<dbReference type="Proteomes" id="UP000246278">
    <property type="component" value="Unassembled WGS sequence"/>
</dbReference>
<dbReference type="InterPro" id="IPR003265">
    <property type="entry name" value="HhH-GPD_domain"/>
</dbReference>
<evidence type="ECO:0000256" key="5">
    <source>
        <dbReference type="ARBA" id="ARBA00022763"/>
    </source>
</evidence>
<keyword evidence="13" id="KW-1185">Reference proteome</keyword>
<keyword evidence="5" id="KW-0227">DNA damage</keyword>
<keyword evidence="4" id="KW-0479">Metal-binding</keyword>
<dbReference type="Gene3D" id="1.10.340.30">
    <property type="entry name" value="Hypothetical protein, domain 2"/>
    <property type="match status" value="1"/>
</dbReference>
<dbReference type="SMART" id="SM00478">
    <property type="entry name" value="ENDO3c"/>
    <property type="match status" value="1"/>
</dbReference>
<dbReference type="GO" id="GO:0032357">
    <property type="term" value="F:oxidized purine DNA binding"/>
    <property type="evidence" value="ECO:0007669"/>
    <property type="project" value="TreeGrafter"/>
</dbReference>
<keyword evidence="8" id="KW-0411">Iron-sulfur</keyword>
<dbReference type="GO" id="GO:0035485">
    <property type="term" value="F:adenine/guanine mispair binding"/>
    <property type="evidence" value="ECO:0007669"/>
    <property type="project" value="TreeGrafter"/>
</dbReference>
<dbReference type="AlphaFoldDB" id="A0A317T9A9"/>
<evidence type="ECO:0000256" key="8">
    <source>
        <dbReference type="ARBA" id="ARBA00023014"/>
    </source>
</evidence>
<gene>
    <name evidence="12" type="ORF">CR164_00165</name>
</gene>
<keyword evidence="7" id="KW-0408">Iron</keyword>
<dbReference type="InterPro" id="IPR044298">
    <property type="entry name" value="MIG/MutY"/>
</dbReference>
<dbReference type="InterPro" id="IPR023170">
    <property type="entry name" value="HhH_base_excis_C"/>
</dbReference>
<dbReference type="CDD" id="cd00056">
    <property type="entry name" value="ENDO3c"/>
    <property type="match status" value="1"/>
</dbReference>
<dbReference type="GO" id="GO:0051536">
    <property type="term" value="F:iron-sulfur cluster binding"/>
    <property type="evidence" value="ECO:0007669"/>
    <property type="project" value="UniProtKB-KW"/>
</dbReference>
<dbReference type="InterPro" id="IPR011257">
    <property type="entry name" value="DNA_glycosylase"/>
</dbReference>
<accession>A0A317T9A9</accession>
<organism evidence="12 13">
    <name type="scientific">Prosthecochloris marina</name>
    <dbReference type="NCBI Taxonomy" id="2017681"/>
    <lineage>
        <taxon>Bacteria</taxon>
        <taxon>Pseudomonadati</taxon>
        <taxon>Chlorobiota</taxon>
        <taxon>Chlorobiia</taxon>
        <taxon>Chlorobiales</taxon>
        <taxon>Chlorobiaceae</taxon>
        <taxon>Prosthecochloris</taxon>
    </lineage>
</organism>
<dbReference type="Pfam" id="PF00730">
    <property type="entry name" value="HhH-GPD"/>
    <property type="match status" value="1"/>
</dbReference>
<dbReference type="GO" id="GO:0034039">
    <property type="term" value="F:8-oxo-7,8-dihydroguanine DNA N-glycosylase activity"/>
    <property type="evidence" value="ECO:0007669"/>
    <property type="project" value="TreeGrafter"/>
</dbReference>
<dbReference type="Gene3D" id="1.10.1670.10">
    <property type="entry name" value="Helix-hairpin-Helix base-excision DNA repair enzymes (C-terminal)"/>
    <property type="match status" value="1"/>
</dbReference>
<dbReference type="GO" id="GO:0000701">
    <property type="term" value="F:purine-specific mismatch base pair DNA N-glycosylase activity"/>
    <property type="evidence" value="ECO:0007669"/>
    <property type="project" value="TreeGrafter"/>
</dbReference>